<feature type="compositionally biased region" description="Basic and acidic residues" evidence="1">
    <location>
        <begin position="651"/>
        <end position="670"/>
    </location>
</feature>
<feature type="region of interest" description="Disordered" evidence="1">
    <location>
        <begin position="2014"/>
        <end position="2037"/>
    </location>
</feature>
<feature type="domain" description="Calponin-homology (CH)" evidence="2">
    <location>
        <begin position="172"/>
        <end position="323"/>
    </location>
</feature>
<feature type="compositionally biased region" description="Basic and acidic residues" evidence="1">
    <location>
        <begin position="866"/>
        <end position="879"/>
    </location>
</feature>
<feature type="compositionally biased region" description="Basic and acidic residues" evidence="1">
    <location>
        <begin position="3045"/>
        <end position="3058"/>
    </location>
</feature>
<proteinExistence type="predicted"/>
<feature type="compositionally biased region" description="Pro residues" evidence="1">
    <location>
        <begin position="3063"/>
        <end position="3073"/>
    </location>
</feature>
<feature type="compositionally biased region" description="Basic and acidic residues" evidence="1">
    <location>
        <begin position="905"/>
        <end position="916"/>
    </location>
</feature>
<feature type="region of interest" description="Disordered" evidence="1">
    <location>
        <begin position="599"/>
        <end position="679"/>
    </location>
</feature>
<dbReference type="Pfam" id="PF25532">
    <property type="entry name" value="CH_CAMSAP2_N"/>
    <property type="match status" value="1"/>
</dbReference>
<feature type="region of interest" description="Disordered" evidence="1">
    <location>
        <begin position="932"/>
        <end position="1095"/>
    </location>
</feature>
<comment type="caution">
    <text evidence="3">The sequence shown here is derived from an EMBL/GenBank/DDBJ whole genome shotgun (WGS) entry which is preliminary data.</text>
</comment>
<feature type="region of interest" description="Disordered" evidence="1">
    <location>
        <begin position="2870"/>
        <end position="2904"/>
    </location>
</feature>
<feature type="compositionally biased region" description="Basic and acidic residues" evidence="1">
    <location>
        <begin position="1628"/>
        <end position="1638"/>
    </location>
</feature>
<feature type="compositionally biased region" description="Low complexity" evidence="1">
    <location>
        <begin position="1505"/>
        <end position="1514"/>
    </location>
</feature>
<feature type="compositionally biased region" description="Basic and acidic residues" evidence="1">
    <location>
        <begin position="1340"/>
        <end position="1350"/>
    </location>
</feature>
<dbReference type="InterPro" id="IPR058042">
    <property type="entry name" value="CAMSAP_N"/>
</dbReference>
<reference evidence="3" key="1">
    <citation type="submission" date="2023-01" db="EMBL/GenBank/DDBJ databases">
        <title>Genome assembly of the deep-sea coral Lophelia pertusa.</title>
        <authorList>
            <person name="Herrera S."/>
            <person name="Cordes E."/>
        </authorList>
    </citation>
    <scope>NUCLEOTIDE SEQUENCE</scope>
    <source>
        <strain evidence="3">USNM1676648</strain>
        <tissue evidence="3">Polyp</tissue>
    </source>
</reference>
<feature type="region of interest" description="Disordered" evidence="1">
    <location>
        <begin position="3038"/>
        <end position="3080"/>
    </location>
</feature>
<feature type="compositionally biased region" description="Polar residues" evidence="1">
    <location>
        <begin position="2335"/>
        <end position="2347"/>
    </location>
</feature>
<feature type="compositionally biased region" description="Basic and acidic residues" evidence="1">
    <location>
        <begin position="2536"/>
        <end position="2571"/>
    </location>
</feature>
<dbReference type="PANTHER" id="PTHR21595:SF0">
    <property type="entry name" value="PATRONIN"/>
    <property type="match status" value="1"/>
</dbReference>
<feature type="compositionally biased region" description="Polar residues" evidence="1">
    <location>
        <begin position="2174"/>
        <end position="2189"/>
    </location>
</feature>
<feature type="region of interest" description="Disordered" evidence="1">
    <location>
        <begin position="2397"/>
        <end position="2423"/>
    </location>
</feature>
<feature type="compositionally biased region" description="Basic and acidic residues" evidence="1">
    <location>
        <begin position="1175"/>
        <end position="1188"/>
    </location>
</feature>
<feature type="compositionally biased region" description="Polar residues" evidence="1">
    <location>
        <begin position="1061"/>
        <end position="1093"/>
    </location>
</feature>
<feature type="compositionally biased region" description="Polar residues" evidence="1">
    <location>
        <begin position="2265"/>
        <end position="2275"/>
    </location>
</feature>
<feature type="compositionally biased region" description="Polar residues" evidence="1">
    <location>
        <begin position="2200"/>
        <end position="2213"/>
    </location>
</feature>
<dbReference type="GO" id="GO:0005516">
    <property type="term" value="F:calmodulin binding"/>
    <property type="evidence" value="ECO:0007669"/>
    <property type="project" value="InterPro"/>
</dbReference>
<feature type="compositionally biased region" description="Polar residues" evidence="1">
    <location>
        <begin position="956"/>
        <end position="965"/>
    </location>
</feature>
<feature type="region of interest" description="Disordered" evidence="1">
    <location>
        <begin position="2104"/>
        <end position="2143"/>
    </location>
</feature>
<evidence type="ECO:0000256" key="1">
    <source>
        <dbReference type="SAM" id="MobiDB-lite"/>
    </source>
</evidence>
<dbReference type="PANTHER" id="PTHR21595">
    <property type="entry name" value="PATRONIN"/>
    <property type="match status" value="1"/>
</dbReference>
<feature type="region of interest" description="Disordered" evidence="1">
    <location>
        <begin position="2531"/>
        <end position="2639"/>
    </location>
</feature>
<feature type="compositionally biased region" description="Polar residues" evidence="1">
    <location>
        <begin position="1018"/>
        <end position="1027"/>
    </location>
</feature>
<feature type="region of interest" description="Disordered" evidence="1">
    <location>
        <begin position="2454"/>
        <end position="2493"/>
    </location>
</feature>
<organism evidence="3 4">
    <name type="scientific">Desmophyllum pertusum</name>
    <dbReference type="NCBI Taxonomy" id="174260"/>
    <lineage>
        <taxon>Eukaryota</taxon>
        <taxon>Metazoa</taxon>
        <taxon>Cnidaria</taxon>
        <taxon>Anthozoa</taxon>
        <taxon>Hexacorallia</taxon>
        <taxon>Scleractinia</taxon>
        <taxon>Caryophylliina</taxon>
        <taxon>Caryophylliidae</taxon>
        <taxon>Desmophyllum</taxon>
    </lineage>
</organism>
<dbReference type="InterPro" id="IPR032940">
    <property type="entry name" value="CAMSAP"/>
</dbReference>
<feature type="compositionally biased region" description="Polar residues" evidence="1">
    <location>
        <begin position="397"/>
        <end position="426"/>
    </location>
</feature>
<evidence type="ECO:0000313" key="4">
    <source>
        <dbReference type="Proteomes" id="UP001163046"/>
    </source>
</evidence>
<feature type="region of interest" description="Disordered" evidence="1">
    <location>
        <begin position="1603"/>
        <end position="1655"/>
    </location>
</feature>
<feature type="compositionally biased region" description="Polar residues" evidence="1">
    <location>
        <begin position="2016"/>
        <end position="2037"/>
    </location>
</feature>
<feature type="region of interest" description="Disordered" evidence="1">
    <location>
        <begin position="359"/>
        <end position="426"/>
    </location>
</feature>
<dbReference type="Proteomes" id="UP001163046">
    <property type="component" value="Unassembled WGS sequence"/>
</dbReference>
<dbReference type="OrthoDB" id="2125658at2759"/>
<dbReference type="GO" id="GO:0031122">
    <property type="term" value="P:cytoplasmic microtubule organization"/>
    <property type="evidence" value="ECO:0007669"/>
    <property type="project" value="TreeGrafter"/>
</dbReference>
<gene>
    <name evidence="3" type="ORF">OS493_014485</name>
</gene>
<feature type="compositionally biased region" description="Polar residues" evidence="1">
    <location>
        <begin position="359"/>
        <end position="385"/>
    </location>
</feature>
<feature type="compositionally biased region" description="Basic and acidic residues" evidence="1">
    <location>
        <begin position="1030"/>
        <end position="1047"/>
    </location>
</feature>
<dbReference type="InterPro" id="IPR001715">
    <property type="entry name" value="CH_dom"/>
</dbReference>
<feature type="region of interest" description="Disordered" evidence="1">
    <location>
        <begin position="1318"/>
        <end position="1431"/>
    </location>
</feature>
<feature type="compositionally biased region" description="Polar residues" evidence="1">
    <location>
        <begin position="1481"/>
        <end position="1490"/>
    </location>
</feature>
<feature type="compositionally biased region" description="Polar residues" evidence="1">
    <location>
        <begin position="1138"/>
        <end position="1155"/>
    </location>
</feature>
<keyword evidence="4" id="KW-1185">Reference proteome</keyword>
<feature type="compositionally biased region" description="Basic and acidic residues" evidence="1">
    <location>
        <begin position="2889"/>
        <end position="2904"/>
    </location>
</feature>
<evidence type="ECO:0000259" key="2">
    <source>
        <dbReference type="PROSITE" id="PS50021"/>
    </source>
</evidence>
<feature type="region of interest" description="Disordered" evidence="1">
    <location>
        <begin position="1481"/>
        <end position="1516"/>
    </location>
</feature>
<feature type="compositionally biased region" description="Basic and acidic residues" evidence="1">
    <location>
        <begin position="2616"/>
        <end position="2639"/>
    </location>
</feature>
<protein>
    <recommendedName>
        <fullName evidence="2">Calponin-homology (CH) domain-containing protein</fullName>
    </recommendedName>
</protein>
<feature type="region of interest" description="Disordered" evidence="1">
    <location>
        <begin position="1114"/>
        <end position="1204"/>
    </location>
</feature>
<accession>A0A9W9YPV5</accession>
<feature type="compositionally biased region" description="Polar residues" evidence="1">
    <location>
        <begin position="2572"/>
        <end position="2603"/>
    </location>
</feature>
<feature type="compositionally biased region" description="Acidic residues" evidence="1">
    <location>
        <begin position="880"/>
        <end position="889"/>
    </location>
</feature>
<dbReference type="GO" id="GO:0051011">
    <property type="term" value="F:microtubule minus-end binding"/>
    <property type="evidence" value="ECO:0007669"/>
    <property type="project" value="TreeGrafter"/>
</dbReference>
<dbReference type="EMBL" id="MU827308">
    <property type="protein sequence ID" value="KAJ7361843.1"/>
    <property type="molecule type" value="Genomic_DNA"/>
</dbReference>
<sequence length="3080" mass="339662">MDDVKVENVPYNVIPVTEYDPFEAKFSASLFWLVFRATEDGEFDNIPSQVTSPIQRDSEKRITVRPEVTEFLTNGEIYCKVCDSIFHGKVPVVGQWAIIQTLSRHGFYVVEEGDIAVTESALQQKKPFRKSTHLALMDCLMSAFSARAVTVQQVVQSVSKFSSFNASKELPFDMEDALLLWMNKLCAALNDNQLKKQKQHAEQLLQNQDKAKRFRFRRDQLQPKVQTAFPLMEELLKDISDGKSLLGIILFYHPTVINLEDVRFDTNLSTEDYVHNLDLFRSLCSQFICTSVLALKVEDLLYGSQAMKPNIIALLAEIFHKCEMESLTSENGVIERQTSKSDVDLRYIVANKENVVDNKSSSAPVLNSDKTNSIERGSPRESFQSKSERSSLMYGPLSSSALESVRQENTNSAWKSQSDSQVNSNSRLSFKSPFHLDFTVDYDAQQPPLNGPLPKQGVDKEKLTEKENPFSGIFQRPVLAGEARKHSLPINMPGGYGSPRTTPRQDVPLLMRRNKQKQRTLDLEEWDMQQEEVEDKSILQRYLQELHINDLQRSQSLTGLDKAKVEPRQSFHAWREDTGASLSDTNLSSSRNERISLDFRSNLTSSVPQRDTEGGIPQRGTQGIHVPMMLSGSKAKREEHTSQDSLSSSPKSKDSLNMRPTGDKPRERQHSLLSGVRDSCTSDMSAKELNQFEEIEAMILAGRSVETPRRFIKPSKLGTSVPDEEEDLNTSVSSEDMNKFRLEVLQRLTEDKLREIPDVAEMEDDDDPIRLARNNAAVSSPRNPPEQCTRLEVPDLPTEIPTDQLSPITETTEPCPSVASNPNSVSSANSTAPSSPCSPLDVAPFMPAFFTTSPANTLDRKKQRLSMKDREDTTERTLVAEEEDDDFPSDPETSATPRFQAMSAEKSREFPSRSKSFEQLTRGSYTVDHVSAESAKAAGIPVINASSEEIRGRADSANSQSSYLDSSDVFHSRKLSQKETNSSRDLSGFRPLVLSSAGGESNEAFPAEGVDGRRDSLESSPAHSPASTRGKRDDTRQEAAFRSRDMTAQDSPGDVVIFERSLSSSHGTKENTTSEDFISQTNENAQRHSTTVTRPKKTEAYVFDFNQDVVQHYESDPVPHDFRTYKKEKKPGGLADGSNLSQGECSGEQGTQQDGHCTHEHSHPNQHQTSAVKEFTSRDETSPRHVYEEDPGAGVNVKDLRESDGLSTFRENTVAEKNEGNVIPETSVKGLDLRRSDGFSTFRKEPTAGVSESLLAQFKTASVHGQRQHEADPFSTFAKSAKKHDGSQHRVQEGMHHSLELEPSAGVSESLLAQFKTASVHGHREHEADPFSTFAKSAKKRDGSLHRAQEGMHPPLELEPTAAVATRPLPSRGGEGEIHTTPRGGEEEEIRVSVSSNITRSRTFRKKPDGQIIHGDNIGASSSPGFDEERSSINNASKLTGQQTVNTHIRDSPEEAGGDNPHRISWTDESEAGARLMRQFNATVDRSTTQESHDTGGSPRRRGSPRQTGRGSPGARISWVTAAKSGVGGQVMLNDKGCMQEDTRTKFVADGLSNERPRFIATAVIRRKHLLHAEGAPWRTNENGAKVPEVLGLRTLTRVGPEEQAPVVDSGSLLKAPDTSSTLVNESRSSKEKFEKENNMLSASASEAEPDTRAGGSIRDRIRALTAAAGVSRLGVAQGREQSKKTLTKAATLSSEDETSGRIKPGLSSKASKSSENPAKTASPQELSQISKNGVAFDVGFQDAPKTRPRVLSRFRTSDLERKDEVVVSDNQVVSSKEIGVTKDTSVAFEVSFEDEPRSKRAKDERVLLQSPFKALKTRSNLRRQQKSNAKVCQPLSSTSKIGEIISMASSQEDYSKPARNSCTRGEVDENFANRDFTKGSESKTAQKQFKFSFVSESRITEKGTSEELSVDTASDDLATKQNDLKDKSSFEVPKLLKRNTFTLNSASDQGSPIVKAFNELATKQETVLPPSEHIPKRSTFTFESVSQSIESASGEGLPVANVLNDLANKEEFKQSKLQSDVDTSAPSSEKTQKRSTFTLENISKELDSAIEQGGLVSDVLQRTVASEKSQKRNTFTLENVSKELDSAIEQGEIVTDVLQGVVASEKQKSPNKPVAVDTLTKKDLTSEEKHEASAEKRSTYSLDTVSSSLQSGAKEGLPVTEVLCQLAKREELQSSGMSGTEESPSQIEPVQKRDAFTLDTVSQTSKDAQSKSLPAEEQIVSVQKRDTFTPDTVSQTLEDAQSKGLPAEESATQIEPVQKRDTFTLDTVSQTSKDAQSKGLPAEESPTQFESVQKRDTFTLDTVSQTSKDARSKGLSAEESTTQIESVQKRDTFSLDTVSQTLQDAQSKGLPAEESPTQIESIQKRDTFTLDTVSQTLQDAQSKGLPAVDVLDQLASKHESHLPADTPSEDKFNTKPSQKRDTYTLDTVSHAIEEAVEKGIQVSETLNHLAQEEKPLPGSCPPPAAILKAEMDQGTKLPSQHTPARGYDDSSAGEVACGLTRALSPDHRDEIEASFEDALEQLEDSLTLVSFPSASDREQSSADRERSSANRKRWSADRKQSSSDRERSSPVREQSSANREQSSSETPGNRGTYNLDDVSNSVEDGAQDGVPVADTLERLSRTKTHPKDGVEDSKLSEQRRGTYTLDEVSISLQTASEQGIPVVEALRNMTRAKETVRGTGESAQKRGTYTLNDVSKSLERAKKTGIPVIEALESLSQETPPSPLRLKIPERTTYTLDEVSLSLEKAQQKGLPVVDALGKLTASKDISLRQTPDAVHRRQKKLVNRKTYALASPLETIGEGAKLRLYDGSQRQMLSPLTLHMKTKEATPASKVNSSESKARGLGVVQKLDFLTSACELLLEANAKEMAKDRQQTALLPENTRNDPTTDESVRRSPEAHPELVDENLKDVKSCTDGSQSERHTYSLESVAQTIDDAKAAGIPVVDALKSVTTVTKPNTTRRTNLMRLNSKSDSELMEGNEKVSPDRYTHSLEDMSRTLEDAQKAGIPVIQALDQLTNELAEFSRTALGEDVQIAPLLKDNRKRKRYSETTIRELSKGTREQSPYPSPHASPYPHPYEKLIR</sequence>
<dbReference type="PROSITE" id="PS50021">
    <property type="entry name" value="CH"/>
    <property type="match status" value="1"/>
</dbReference>
<name>A0A9W9YPV5_9CNID</name>
<feature type="region of interest" description="Disordered" evidence="1">
    <location>
        <begin position="775"/>
        <end position="837"/>
    </location>
</feature>
<dbReference type="InterPro" id="IPR036872">
    <property type="entry name" value="CH_dom_sf"/>
</dbReference>
<dbReference type="Pfam" id="PF11971">
    <property type="entry name" value="CAMSAP_CH"/>
    <property type="match status" value="1"/>
</dbReference>
<feature type="compositionally biased region" description="Basic and acidic residues" evidence="1">
    <location>
        <begin position="1114"/>
        <end position="1125"/>
    </location>
</feature>
<dbReference type="GO" id="GO:0007026">
    <property type="term" value="P:negative regulation of microtubule depolymerization"/>
    <property type="evidence" value="ECO:0007669"/>
    <property type="project" value="TreeGrafter"/>
</dbReference>
<feature type="region of interest" description="Disordered" evidence="1">
    <location>
        <begin position="2173"/>
        <end position="2361"/>
    </location>
</feature>
<evidence type="ECO:0000313" key="3">
    <source>
        <dbReference type="EMBL" id="KAJ7361843.1"/>
    </source>
</evidence>
<feature type="compositionally biased region" description="Basic and acidic residues" evidence="1">
    <location>
        <begin position="2120"/>
        <end position="2139"/>
    </location>
</feature>
<feature type="region of interest" description="Disordered" evidence="1">
    <location>
        <begin position="1673"/>
        <end position="1729"/>
    </location>
</feature>
<feature type="compositionally biased region" description="Polar residues" evidence="1">
    <location>
        <begin position="1709"/>
        <end position="1729"/>
    </location>
</feature>
<dbReference type="SUPFAM" id="SSF47576">
    <property type="entry name" value="Calponin-homology domain, CH-domain"/>
    <property type="match status" value="1"/>
</dbReference>
<feature type="compositionally biased region" description="Polar residues" evidence="1">
    <location>
        <begin position="599"/>
        <end position="609"/>
    </location>
</feature>
<feature type="region of interest" description="Disordered" evidence="1">
    <location>
        <begin position="859"/>
        <end position="920"/>
    </location>
</feature>
<feature type="compositionally biased region" description="Polar residues" evidence="1">
    <location>
        <begin position="801"/>
        <end position="812"/>
    </location>
</feature>
<feature type="compositionally biased region" description="Polar residues" evidence="1">
    <location>
        <begin position="2230"/>
        <end position="2240"/>
    </location>
</feature>
<dbReference type="GO" id="GO:0036449">
    <property type="term" value="C:microtubule minus-end"/>
    <property type="evidence" value="ECO:0007669"/>
    <property type="project" value="TreeGrafter"/>
</dbReference>
<feature type="compositionally biased region" description="Low complexity" evidence="1">
    <location>
        <begin position="814"/>
        <end position="837"/>
    </location>
</feature>
<dbReference type="InterPro" id="IPR022613">
    <property type="entry name" value="CH_CAMSAP_2"/>
</dbReference>